<feature type="signal peptide" evidence="1">
    <location>
        <begin position="1"/>
        <end position="24"/>
    </location>
</feature>
<keyword evidence="1" id="KW-0732">Signal</keyword>
<gene>
    <name evidence="2" type="ORF">HCJ96_01275</name>
</gene>
<comment type="caution">
    <text evidence="2">The sequence shown here is derived from an EMBL/GenBank/DDBJ whole genome shotgun (WGS) entry which is preliminary data.</text>
</comment>
<protein>
    <submittedName>
        <fullName evidence="2">DUF3718 domain-containing protein</fullName>
    </submittedName>
</protein>
<evidence type="ECO:0000256" key="1">
    <source>
        <dbReference type="SAM" id="SignalP"/>
    </source>
</evidence>
<organism evidence="2 3">
    <name type="scientific">Alteromonas ponticola</name>
    <dbReference type="NCBI Taxonomy" id="2720613"/>
    <lineage>
        <taxon>Bacteria</taxon>
        <taxon>Pseudomonadati</taxon>
        <taxon>Pseudomonadota</taxon>
        <taxon>Gammaproteobacteria</taxon>
        <taxon>Alteromonadales</taxon>
        <taxon>Alteromonadaceae</taxon>
        <taxon>Alteromonas/Salinimonas group</taxon>
        <taxon>Alteromonas</taxon>
    </lineage>
</organism>
<keyword evidence="3" id="KW-1185">Reference proteome</keyword>
<evidence type="ECO:0000313" key="3">
    <source>
        <dbReference type="Proteomes" id="UP000709336"/>
    </source>
</evidence>
<proteinExistence type="predicted"/>
<dbReference type="EMBL" id="JAATNW010000001">
    <property type="protein sequence ID" value="NMH58656.1"/>
    <property type="molecule type" value="Genomic_DNA"/>
</dbReference>
<dbReference type="Proteomes" id="UP000709336">
    <property type="component" value="Unassembled WGS sequence"/>
</dbReference>
<name>A0ABX1QZN3_9ALTE</name>
<dbReference type="RefSeq" id="WP_169209214.1">
    <property type="nucleotide sequence ID" value="NZ_JAATNW010000001.1"/>
</dbReference>
<sequence>MQKTTLLTVLSASYLVLWSPAILADSIETTAANNVRFVGQTEYAGFCQAVVEDDVKVLKKNASRQVGRLASSQEAVISLVMADDGLRCNGDNLVTFAERRGARTVHDFLQARLVYE</sequence>
<reference evidence="2 3" key="1">
    <citation type="submission" date="2020-03" db="EMBL/GenBank/DDBJ databases">
        <title>Alteromonas ponticola sp. nov., isolated from seawater.</title>
        <authorList>
            <person name="Yoon J.-H."/>
            <person name="Kim Y.-O."/>
        </authorList>
    </citation>
    <scope>NUCLEOTIDE SEQUENCE [LARGE SCALE GENOMIC DNA]</scope>
    <source>
        <strain evidence="2 3">MYP5</strain>
    </source>
</reference>
<accession>A0ABX1QZN3</accession>
<feature type="chain" id="PRO_5047465506" evidence="1">
    <location>
        <begin position="25"/>
        <end position="116"/>
    </location>
</feature>
<evidence type="ECO:0000313" key="2">
    <source>
        <dbReference type="EMBL" id="NMH58656.1"/>
    </source>
</evidence>